<keyword evidence="3" id="KW-0808">Transferase</keyword>
<dbReference type="Proteomes" id="UP000775547">
    <property type="component" value="Unassembled WGS sequence"/>
</dbReference>
<evidence type="ECO:0000256" key="3">
    <source>
        <dbReference type="ARBA" id="ARBA00022679"/>
    </source>
</evidence>
<dbReference type="Gene3D" id="3.90.1150.10">
    <property type="entry name" value="Aspartate Aminotransferase, domain 1"/>
    <property type="match status" value="2"/>
</dbReference>
<comment type="cofactor">
    <cofactor evidence="1 5">
        <name>pyridoxal 5'-phosphate</name>
        <dbReference type="ChEBI" id="CHEBI:597326"/>
    </cofactor>
</comment>
<comment type="similarity">
    <text evidence="2 5">Belongs to the trans-sulfuration enzymes family.</text>
</comment>
<dbReference type="PANTHER" id="PTHR43797">
    <property type="entry name" value="HOMOCYSTEINE/CYSTEINE SYNTHASE"/>
    <property type="match status" value="1"/>
</dbReference>
<dbReference type="InterPro" id="IPR015424">
    <property type="entry name" value="PyrdxlP-dep_Trfase"/>
</dbReference>
<evidence type="ECO:0000256" key="1">
    <source>
        <dbReference type="ARBA" id="ARBA00001933"/>
    </source>
</evidence>
<dbReference type="EMBL" id="JABCKV010001953">
    <property type="protein sequence ID" value="KAG5639838.1"/>
    <property type="molecule type" value="Genomic_DNA"/>
</dbReference>
<dbReference type="OrthoDB" id="3512640at2759"/>
<dbReference type="GO" id="GO:0006535">
    <property type="term" value="P:cysteine biosynthetic process from serine"/>
    <property type="evidence" value="ECO:0007669"/>
    <property type="project" value="TreeGrafter"/>
</dbReference>
<comment type="caution">
    <text evidence="6">The sequence shown here is derived from an EMBL/GenBank/DDBJ whole genome shotgun (WGS) entry which is preliminary data.</text>
</comment>
<evidence type="ECO:0000256" key="4">
    <source>
        <dbReference type="ARBA" id="ARBA00022898"/>
    </source>
</evidence>
<dbReference type="SUPFAM" id="SSF53383">
    <property type="entry name" value="PLP-dependent transferases"/>
    <property type="match status" value="1"/>
</dbReference>
<dbReference type="InterPro" id="IPR000277">
    <property type="entry name" value="Cys/Met-Metab_PyrdxlP-dep_enz"/>
</dbReference>
<sequence length="167" mass="17958">MNPFGSFLLLQGLETLSLRAERHSANGLALATYLQKHPHAAWVSHIGLESHASEELVKQLLRPGFSGGMSSFSIKGDAEQAIKFVDSLQLVNNSANIGRLFSDECTSQAFNNFLMSSSSIAGDAKTLIVHPASVTHVHLGKEDQEAAGITPDLLRVLSPSFYATPNI</sequence>
<name>A0A9P7K7B9_9AGAR</name>
<dbReference type="InterPro" id="IPR015422">
    <property type="entry name" value="PyrdxlP-dep_Trfase_small"/>
</dbReference>
<dbReference type="GO" id="GO:0030170">
    <property type="term" value="F:pyridoxal phosphate binding"/>
    <property type="evidence" value="ECO:0007669"/>
    <property type="project" value="InterPro"/>
</dbReference>
<reference evidence="6" key="2">
    <citation type="submission" date="2021-10" db="EMBL/GenBank/DDBJ databases">
        <title>Phylogenomics reveals ancestral predisposition of the termite-cultivated fungus Termitomyces towards a domesticated lifestyle.</title>
        <authorList>
            <person name="Auxier B."/>
            <person name="Grum-Grzhimaylo A."/>
            <person name="Cardenas M.E."/>
            <person name="Lodge J.D."/>
            <person name="Laessoe T."/>
            <person name="Pedersen O."/>
            <person name="Smith M.E."/>
            <person name="Kuyper T.W."/>
            <person name="Franco-Molano E.A."/>
            <person name="Baroni T.J."/>
            <person name="Aanen D.K."/>
        </authorList>
    </citation>
    <scope>NUCLEOTIDE SEQUENCE</scope>
    <source>
        <strain evidence="6">AP01</strain>
        <tissue evidence="6">Mycelium</tissue>
    </source>
</reference>
<dbReference type="PANTHER" id="PTHR43797:SF2">
    <property type="entry name" value="HOMOCYSTEINE_CYSTEINE SYNTHASE"/>
    <property type="match status" value="1"/>
</dbReference>
<dbReference type="InterPro" id="IPR006235">
    <property type="entry name" value="OAc-hSer/O-AcSer_sulfhydrylase"/>
</dbReference>
<keyword evidence="4 5" id="KW-0663">Pyridoxal phosphate</keyword>
<dbReference type="GO" id="GO:0071269">
    <property type="term" value="P:L-homocysteine biosynthetic process"/>
    <property type="evidence" value="ECO:0007669"/>
    <property type="project" value="TreeGrafter"/>
</dbReference>
<accession>A0A9P7K7B9</accession>
<evidence type="ECO:0000256" key="5">
    <source>
        <dbReference type="RuleBase" id="RU362118"/>
    </source>
</evidence>
<organism evidence="6 7">
    <name type="scientific">Asterophora parasitica</name>
    <dbReference type="NCBI Taxonomy" id="117018"/>
    <lineage>
        <taxon>Eukaryota</taxon>
        <taxon>Fungi</taxon>
        <taxon>Dikarya</taxon>
        <taxon>Basidiomycota</taxon>
        <taxon>Agaricomycotina</taxon>
        <taxon>Agaricomycetes</taxon>
        <taxon>Agaricomycetidae</taxon>
        <taxon>Agaricales</taxon>
        <taxon>Tricholomatineae</taxon>
        <taxon>Lyophyllaceae</taxon>
        <taxon>Asterophora</taxon>
    </lineage>
</organism>
<dbReference type="GO" id="GO:0019346">
    <property type="term" value="P:transsulfuration"/>
    <property type="evidence" value="ECO:0007669"/>
    <property type="project" value="InterPro"/>
</dbReference>
<keyword evidence="7" id="KW-1185">Reference proteome</keyword>
<proteinExistence type="inferred from homology"/>
<evidence type="ECO:0000256" key="2">
    <source>
        <dbReference type="ARBA" id="ARBA00009077"/>
    </source>
</evidence>
<protein>
    <submittedName>
        <fullName evidence="6">Uncharacterized protein</fullName>
    </submittedName>
</protein>
<dbReference type="GO" id="GO:0003961">
    <property type="term" value="F:O-acetylhomoserine aminocarboxypropyltransferase activity"/>
    <property type="evidence" value="ECO:0007669"/>
    <property type="project" value="TreeGrafter"/>
</dbReference>
<gene>
    <name evidence="6" type="ORF">DXG03_003009</name>
</gene>
<dbReference type="GO" id="GO:0004124">
    <property type="term" value="F:cysteine synthase activity"/>
    <property type="evidence" value="ECO:0007669"/>
    <property type="project" value="TreeGrafter"/>
</dbReference>
<dbReference type="GO" id="GO:0005737">
    <property type="term" value="C:cytoplasm"/>
    <property type="evidence" value="ECO:0007669"/>
    <property type="project" value="TreeGrafter"/>
</dbReference>
<dbReference type="Pfam" id="PF01053">
    <property type="entry name" value="Cys_Met_Meta_PP"/>
    <property type="match status" value="1"/>
</dbReference>
<dbReference type="AlphaFoldDB" id="A0A9P7K7B9"/>
<reference evidence="6" key="1">
    <citation type="submission" date="2020-07" db="EMBL/GenBank/DDBJ databases">
        <authorList>
            <person name="Nieuwenhuis M."/>
            <person name="Van De Peppel L.J.J."/>
        </authorList>
    </citation>
    <scope>NUCLEOTIDE SEQUENCE</scope>
    <source>
        <strain evidence="6">AP01</strain>
        <tissue evidence="6">Mycelium</tissue>
    </source>
</reference>
<evidence type="ECO:0000313" key="6">
    <source>
        <dbReference type="EMBL" id="KAG5639838.1"/>
    </source>
</evidence>
<evidence type="ECO:0000313" key="7">
    <source>
        <dbReference type="Proteomes" id="UP000775547"/>
    </source>
</evidence>